<evidence type="ECO:0000256" key="2">
    <source>
        <dbReference type="SAM" id="SignalP"/>
    </source>
</evidence>
<evidence type="ECO:0000256" key="1">
    <source>
        <dbReference type="ARBA" id="ARBA00022737"/>
    </source>
</evidence>
<feature type="chain" id="PRO_5026338280" description="SLH domain-containing protein" evidence="2">
    <location>
        <begin position="29"/>
        <end position="724"/>
    </location>
</feature>
<feature type="signal peptide" evidence="2">
    <location>
        <begin position="1"/>
        <end position="28"/>
    </location>
</feature>
<dbReference type="Pfam" id="PF16244">
    <property type="entry name" value="DUF4901"/>
    <property type="match status" value="2"/>
</dbReference>
<evidence type="ECO:0000313" key="5">
    <source>
        <dbReference type="Proteomes" id="UP000430670"/>
    </source>
</evidence>
<dbReference type="InterPro" id="IPR032599">
    <property type="entry name" value="YcdB/YcdC_rep_domain"/>
</dbReference>
<proteinExistence type="predicted"/>
<evidence type="ECO:0000313" key="4">
    <source>
        <dbReference type="EMBL" id="MTV47940.1"/>
    </source>
</evidence>
<name>A0A6I3SGI2_HELMO</name>
<feature type="domain" description="SLH" evidence="3">
    <location>
        <begin position="669"/>
        <end position="724"/>
    </location>
</feature>
<protein>
    <recommendedName>
        <fullName evidence="3">SLH domain-containing protein</fullName>
    </recommendedName>
</protein>
<dbReference type="EMBL" id="WNKU01000002">
    <property type="protein sequence ID" value="MTV47940.1"/>
    <property type="molecule type" value="Genomic_DNA"/>
</dbReference>
<dbReference type="OrthoDB" id="2473368at2"/>
<reference evidence="4 5" key="1">
    <citation type="submission" date="2019-11" db="EMBL/GenBank/DDBJ databases">
        <title>Whole-genome sequence of a the green, strictly anaerobic photosynthetic bacterium Heliobacillus mobilis DSM 6151.</title>
        <authorList>
            <person name="Kyndt J.A."/>
            <person name="Meyer T.E."/>
        </authorList>
    </citation>
    <scope>NUCLEOTIDE SEQUENCE [LARGE SCALE GENOMIC DNA]</scope>
    <source>
        <strain evidence="4 5">DSM 6151</strain>
    </source>
</reference>
<keyword evidence="2" id="KW-0732">Signal</keyword>
<dbReference type="InterPro" id="IPR001119">
    <property type="entry name" value="SLH_dom"/>
</dbReference>
<evidence type="ECO:0000259" key="3">
    <source>
        <dbReference type="PROSITE" id="PS51272"/>
    </source>
</evidence>
<sequence>MNRRSQRILSLCVSGCLLTASLPSYAFAEETALISQQTKVSLEQAIRIVKDNFQVPQELDDFRSGFNEFNGRKVWNLSWNATKPPHGSFSAEVDGTTGELLSMNHWDWQSEPSNTALNIPDVTMEAAKETASQLVQKLNSEKWQKLQLVLDTNRSPFVSKEGNRQYNFYWQRVENQIPFPGNGISVAVDSKTGKVVNYQVNWTSAALPDAKGVISPEKAKESFINANMLELQYYFPRRDKAESKPFLVYRLTNPSEGAIDAFTGQPLMPKERWIQKGYGSFAAGMGMSVSAVPAKGMDQATELRPEELKEIGQADKFISRDQAIESIKKWLQIPKDITLRNASLSREWDNQYVWNMFWDGAEGKNLSCRVNALTGELIGYYHWDKSMDDSKSGELNRESARQLAESFLKKIQPKRFQEVQLDSQQVLPEPRPLIQNPIGQTFSYVRKVNGIPFPDNRINVTVNTLSKEVTEYNLDWTEKEFPSSSQVMSTASINETLFNKRPLTLTYAQADDSKGNQTVKLIYQPLSSSPMANYPVLLEARTGQSLDWEGNIVDENKYDFKFNDISGIPLESEIHKLGQINLFREYGSAFHPDESVSMISLLRGMVMIKSPLSDNKTITDQEVLASAKAFGWIQGEVQPGDAVTREQLAKLMVRMLKLEPAAKVKNIYQLPFEDTSSLSDGSIGYVALAWGLGIIKSDANALVPQQAVTRAEAAYALLQSMKVK</sequence>
<dbReference type="AlphaFoldDB" id="A0A6I3SGI2"/>
<dbReference type="PROSITE" id="PS51272">
    <property type="entry name" value="SLH"/>
    <property type="match status" value="1"/>
</dbReference>
<dbReference type="Proteomes" id="UP000430670">
    <property type="component" value="Unassembled WGS sequence"/>
</dbReference>
<dbReference type="Pfam" id="PF00395">
    <property type="entry name" value="SLH"/>
    <property type="match status" value="1"/>
</dbReference>
<comment type="caution">
    <text evidence="4">The sequence shown here is derived from an EMBL/GenBank/DDBJ whole genome shotgun (WGS) entry which is preliminary data.</text>
</comment>
<gene>
    <name evidence="4" type="ORF">GJ688_02950</name>
</gene>
<accession>A0A6I3SGI2</accession>
<organism evidence="4 5">
    <name type="scientific">Heliobacterium mobile</name>
    <name type="common">Heliobacillus mobilis</name>
    <dbReference type="NCBI Taxonomy" id="28064"/>
    <lineage>
        <taxon>Bacteria</taxon>
        <taxon>Bacillati</taxon>
        <taxon>Bacillota</taxon>
        <taxon>Clostridia</taxon>
        <taxon>Eubacteriales</taxon>
        <taxon>Heliobacteriaceae</taxon>
        <taxon>Heliobacterium</taxon>
    </lineage>
</organism>
<dbReference type="RefSeq" id="WP_155475049.1">
    <property type="nucleotide sequence ID" value="NZ_WNKU01000002.1"/>
</dbReference>
<keyword evidence="1" id="KW-0677">Repeat</keyword>
<keyword evidence="5" id="KW-1185">Reference proteome</keyword>